<dbReference type="Pfam" id="PF13426">
    <property type="entry name" value="PAS_9"/>
    <property type="match status" value="1"/>
</dbReference>
<dbReference type="InterPro" id="IPR000700">
    <property type="entry name" value="PAS-assoc_C"/>
</dbReference>
<dbReference type="InterPro" id="IPR011102">
    <property type="entry name" value="Sig_transdc_His_kinase_HWE"/>
</dbReference>
<dbReference type="Gene3D" id="3.30.565.10">
    <property type="entry name" value="Histidine kinase-like ATPase, C-terminal domain"/>
    <property type="match status" value="1"/>
</dbReference>
<comment type="catalytic activity">
    <reaction evidence="1">
        <text>ATP + protein L-histidine = ADP + protein N-phospho-L-histidine.</text>
        <dbReference type="EC" id="2.7.13.3"/>
    </reaction>
</comment>
<evidence type="ECO:0000259" key="12">
    <source>
        <dbReference type="PROSITE" id="PS50113"/>
    </source>
</evidence>
<dbReference type="InterPro" id="IPR036890">
    <property type="entry name" value="HATPase_C_sf"/>
</dbReference>
<keyword evidence="5" id="KW-0288">FMN</keyword>
<evidence type="ECO:0000256" key="3">
    <source>
        <dbReference type="ARBA" id="ARBA00022553"/>
    </source>
</evidence>
<dbReference type="Pfam" id="PF07568">
    <property type="entry name" value="HisKA_2"/>
    <property type="match status" value="1"/>
</dbReference>
<evidence type="ECO:0000256" key="8">
    <source>
        <dbReference type="ARBA" id="ARBA00022777"/>
    </source>
</evidence>
<keyword evidence="8" id="KW-0418">Kinase</keyword>
<sequence>MTDTVDVPQEHGDNRFGTDLAIVLTDPRLPDNPITYVNDGFQKMTLYSRQYAVGRNCRFLQGPETRPDDVRRLREGIAAGEEFETIILNYRADGTPFLNQLVIAPVRNEKGELVQFFGVQRHVADGDEAIDLYEEGARVDTGVEMLRELQHRVKNHLSMIVGMIRLQARHDVTVRSFSALSRRIESLSLLYDELLAADAKSSSNQTLAAGAYLSRIAQVVAGLEGRRSIRVNVDCDKLRLPVDTGARLGLLLSELLTNALEHAFEDRDEGVVSVRLEAEEGASVRLIVTDDGKGLPENSVWPQGAATIAEQRRKLKSGAERDEDGTSGVGGSIVQSLVRSLDADLTVESGPEGTKVTVIL</sequence>
<organism evidence="13 14">
    <name type="scientific">Litorisediminicola beolgyonensis</name>
    <dbReference type="NCBI Taxonomy" id="1173614"/>
    <lineage>
        <taxon>Bacteria</taxon>
        <taxon>Pseudomonadati</taxon>
        <taxon>Pseudomonadota</taxon>
        <taxon>Alphaproteobacteria</taxon>
        <taxon>Rhodobacterales</taxon>
        <taxon>Paracoccaceae</taxon>
        <taxon>Litorisediminicola</taxon>
    </lineage>
</organism>
<dbReference type="PANTHER" id="PTHR47429">
    <property type="entry name" value="PROTEIN TWIN LOV 1"/>
    <property type="match status" value="1"/>
</dbReference>
<dbReference type="PANTHER" id="PTHR47429:SF2">
    <property type="entry name" value="PROTEIN TWIN LOV 1"/>
    <property type="match status" value="1"/>
</dbReference>
<comment type="caution">
    <text evidence="13">The sequence shown here is derived from an EMBL/GenBank/DDBJ whole genome shotgun (WGS) entry which is preliminary data.</text>
</comment>
<evidence type="ECO:0000256" key="4">
    <source>
        <dbReference type="ARBA" id="ARBA00022630"/>
    </source>
</evidence>
<dbReference type="SMART" id="SM00387">
    <property type="entry name" value="HATPase_c"/>
    <property type="match status" value="1"/>
</dbReference>
<reference evidence="14" key="1">
    <citation type="journal article" date="2019" name="Int. J. Syst. Evol. Microbiol.">
        <title>The Global Catalogue of Microorganisms (GCM) 10K type strain sequencing project: providing services to taxonomists for standard genome sequencing and annotation.</title>
        <authorList>
            <consortium name="The Broad Institute Genomics Platform"/>
            <consortium name="The Broad Institute Genome Sequencing Center for Infectious Disease"/>
            <person name="Wu L."/>
            <person name="Ma J."/>
        </authorList>
    </citation>
    <scope>NUCLEOTIDE SEQUENCE [LARGE SCALE GENOMIC DNA]</scope>
    <source>
        <strain evidence="14">CCUG 62953</strain>
    </source>
</reference>
<keyword evidence="14" id="KW-1185">Reference proteome</keyword>
<evidence type="ECO:0000256" key="9">
    <source>
        <dbReference type="ARBA" id="ARBA00022840"/>
    </source>
</evidence>
<evidence type="ECO:0000256" key="5">
    <source>
        <dbReference type="ARBA" id="ARBA00022643"/>
    </source>
</evidence>
<feature type="domain" description="Histidine kinase" evidence="11">
    <location>
        <begin position="148"/>
        <end position="360"/>
    </location>
</feature>
<evidence type="ECO:0000256" key="10">
    <source>
        <dbReference type="ARBA" id="ARBA00022991"/>
    </source>
</evidence>
<dbReference type="InterPro" id="IPR011495">
    <property type="entry name" value="Sig_transdc_His_kin_sub2_dim/P"/>
</dbReference>
<feature type="domain" description="PAC" evidence="12">
    <location>
        <begin position="81"/>
        <end position="135"/>
    </location>
</feature>
<evidence type="ECO:0000313" key="13">
    <source>
        <dbReference type="EMBL" id="MFD1341321.1"/>
    </source>
</evidence>
<dbReference type="InterPro" id="IPR035965">
    <property type="entry name" value="PAS-like_dom_sf"/>
</dbReference>
<dbReference type="PROSITE" id="PS50109">
    <property type="entry name" value="HIS_KIN"/>
    <property type="match status" value="1"/>
</dbReference>
<dbReference type="Proteomes" id="UP001597135">
    <property type="component" value="Unassembled WGS sequence"/>
</dbReference>
<dbReference type="CDD" id="cd00130">
    <property type="entry name" value="PAS"/>
    <property type="match status" value="1"/>
</dbReference>
<evidence type="ECO:0000256" key="7">
    <source>
        <dbReference type="ARBA" id="ARBA00022741"/>
    </source>
</evidence>
<evidence type="ECO:0000256" key="1">
    <source>
        <dbReference type="ARBA" id="ARBA00000085"/>
    </source>
</evidence>
<evidence type="ECO:0000259" key="11">
    <source>
        <dbReference type="PROSITE" id="PS50109"/>
    </source>
</evidence>
<evidence type="ECO:0000256" key="2">
    <source>
        <dbReference type="ARBA" id="ARBA00012438"/>
    </source>
</evidence>
<evidence type="ECO:0000256" key="6">
    <source>
        <dbReference type="ARBA" id="ARBA00022679"/>
    </source>
</evidence>
<dbReference type="EMBL" id="JBHTMU010000003">
    <property type="protein sequence ID" value="MFD1341321.1"/>
    <property type="molecule type" value="Genomic_DNA"/>
</dbReference>
<dbReference type="Pfam" id="PF02518">
    <property type="entry name" value="HATPase_c"/>
    <property type="match status" value="1"/>
</dbReference>
<dbReference type="SUPFAM" id="SSF55785">
    <property type="entry name" value="PYP-like sensor domain (PAS domain)"/>
    <property type="match status" value="1"/>
</dbReference>
<dbReference type="RefSeq" id="WP_386801380.1">
    <property type="nucleotide sequence ID" value="NZ_JBHTMU010000003.1"/>
</dbReference>
<dbReference type="EC" id="2.7.13.3" evidence="2"/>
<gene>
    <name evidence="13" type="ORF">ACFQ4E_02710</name>
</gene>
<keyword evidence="7" id="KW-0547">Nucleotide-binding</keyword>
<dbReference type="SUPFAM" id="SSF55874">
    <property type="entry name" value="ATPase domain of HSP90 chaperone/DNA topoisomerase II/histidine kinase"/>
    <property type="match status" value="1"/>
</dbReference>
<dbReference type="PROSITE" id="PS50113">
    <property type="entry name" value="PAC"/>
    <property type="match status" value="1"/>
</dbReference>
<keyword evidence="3" id="KW-0597">Phosphoprotein</keyword>
<keyword evidence="9" id="KW-0067">ATP-binding</keyword>
<dbReference type="NCBIfam" id="TIGR00229">
    <property type="entry name" value="sensory_box"/>
    <property type="match status" value="1"/>
</dbReference>
<accession>A0ABW3ZDQ5</accession>
<dbReference type="InterPro" id="IPR000014">
    <property type="entry name" value="PAS"/>
</dbReference>
<keyword evidence="6" id="KW-0808">Transferase</keyword>
<name>A0ABW3ZDQ5_9RHOB</name>
<protein>
    <recommendedName>
        <fullName evidence="2">histidine kinase</fullName>
        <ecNumber evidence="2">2.7.13.3</ecNumber>
    </recommendedName>
</protein>
<dbReference type="InterPro" id="IPR005467">
    <property type="entry name" value="His_kinase_dom"/>
</dbReference>
<proteinExistence type="predicted"/>
<evidence type="ECO:0000313" key="14">
    <source>
        <dbReference type="Proteomes" id="UP001597135"/>
    </source>
</evidence>
<keyword evidence="4" id="KW-0285">Flavoprotein</keyword>
<dbReference type="InterPro" id="IPR003594">
    <property type="entry name" value="HATPase_dom"/>
</dbReference>
<keyword evidence="10" id="KW-0157">Chromophore</keyword>
<dbReference type="SMART" id="SM00911">
    <property type="entry name" value="HWE_HK"/>
    <property type="match status" value="1"/>
</dbReference>
<dbReference type="Gene3D" id="3.30.450.20">
    <property type="entry name" value="PAS domain"/>
    <property type="match status" value="1"/>
</dbReference>